<dbReference type="Proteomes" id="UP000286045">
    <property type="component" value="Unassembled WGS sequence"/>
</dbReference>
<evidence type="ECO:0000313" key="3">
    <source>
        <dbReference type="Proteomes" id="UP000286045"/>
    </source>
</evidence>
<dbReference type="AlphaFoldDB" id="A0A439DGE5"/>
<organism evidence="2 3">
    <name type="scientific">Xylaria grammica</name>
    <dbReference type="NCBI Taxonomy" id="363999"/>
    <lineage>
        <taxon>Eukaryota</taxon>
        <taxon>Fungi</taxon>
        <taxon>Dikarya</taxon>
        <taxon>Ascomycota</taxon>
        <taxon>Pezizomycotina</taxon>
        <taxon>Sordariomycetes</taxon>
        <taxon>Xylariomycetidae</taxon>
        <taxon>Xylariales</taxon>
        <taxon>Xylariaceae</taxon>
        <taxon>Xylaria</taxon>
    </lineage>
</organism>
<name>A0A439DGE5_9PEZI</name>
<evidence type="ECO:0000313" key="2">
    <source>
        <dbReference type="EMBL" id="RWA13464.1"/>
    </source>
</evidence>
<feature type="region of interest" description="Disordered" evidence="1">
    <location>
        <begin position="82"/>
        <end position="151"/>
    </location>
</feature>
<gene>
    <name evidence="2" type="ORF">EKO27_g1630</name>
</gene>
<evidence type="ECO:0000256" key="1">
    <source>
        <dbReference type="SAM" id="MobiDB-lite"/>
    </source>
</evidence>
<proteinExistence type="predicted"/>
<keyword evidence="3" id="KW-1185">Reference proteome</keyword>
<dbReference type="EMBL" id="RYZI01000026">
    <property type="protein sequence ID" value="RWA13464.1"/>
    <property type="molecule type" value="Genomic_DNA"/>
</dbReference>
<comment type="caution">
    <text evidence="2">The sequence shown here is derived from an EMBL/GenBank/DDBJ whole genome shotgun (WGS) entry which is preliminary data.</text>
</comment>
<feature type="compositionally biased region" description="Basic and acidic residues" evidence="1">
    <location>
        <begin position="111"/>
        <end position="127"/>
    </location>
</feature>
<reference evidence="2 3" key="1">
    <citation type="submission" date="2018-12" db="EMBL/GenBank/DDBJ databases">
        <title>Draft genome sequence of Xylaria grammica IHI A82.</title>
        <authorList>
            <person name="Buettner E."/>
            <person name="Kellner H."/>
        </authorList>
    </citation>
    <scope>NUCLEOTIDE SEQUENCE [LARGE SCALE GENOMIC DNA]</scope>
    <source>
        <strain evidence="2 3">IHI A82</strain>
    </source>
</reference>
<accession>A0A439DGE5</accession>
<sequence length="151" mass="16454">MDRVLKSHDFEVCYDATVVHRPDAPELLDGKATDRKFHALGSALESRTQNKPLILGRLFAAAISQQVALKTVGTGTSTPVAKLWRASGRKHHGTADGSHRRSGSNTAGHLVGRDERTSRRMDPEVQWKRGRGSGSGNSSLEGWKPEDQAES</sequence>
<protein>
    <submittedName>
        <fullName evidence="2">Uncharacterized protein</fullName>
    </submittedName>
</protein>